<dbReference type="Gene3D" id="3.40.830.10">
    <property type="entry name" value="LigB-like"/>
    <property type="match status" value="1"/>
</dbReference>
<gene>
    <name evidence="2" type="ORF">LSAA_7597</name>
</gene>
<keyword evidence="3" id="KW-1185">Reference proteome</keyword>
<dbReference type="Pfam" id="PF00405">
    <property type="entry name" value="Transferrin"/>
    <property type="match status" value="1"/>
</dbReference>
<protein>
    <submittedName>
        <fullName evidence="2">MEMO1</fullName>
    </submittedName>
</protein>
<accession>A0A7R8CQR9</accession>
<dbReference type="PANTHER" id="PTHR11060">
    <property type="entry name" value="PROTEIN MEMO1"/>
    <property type="match status" value="1"/>
</dbReference>
<dbReference type="InterPro" id="IPR001156">
    <property type="entry name" value="Transferrin-like_dom"/>
</dbReference>
<organism evidence="2 3">
    <name type="scientific">Lepeophtheirus salmonis</name>
    <name type="common">Salmon louse</name>
    <name type="synonym">Caligus salmonis</name>
    <dbReference type="NCBI Taxonomy" id="72036"/>
    <lineage>
        <taxon>Eukaryota</taxon>
        <taxon>Metazoa</taxon>
        <taxon>Ecdysozoa</taxon>
        <taxon>Arthropoda</taxon>
        <taxon>Crustacea</taxon>
        <taxon>Multicrustacea</taxon>
        <taxon>Hexanauplia</taxon>
        <taxon>Copepoda</taxon>
        <taxon>Siphonostomatoida</taxon>
        <taxon>Caligidae</taxon>
        <taxon>Lepeophtheirus</taxon>
    </lineage>
</organism>
<dbReference type="NCBIfam" id="TIGR04336">
    <property type="entry name" value="AmmeMemoSam_B"/>
    <property type="match status" value="1"/>
</dbReference>
<dbReference type="CDD" id="cd07361">
    <property type="entry name" value="MEMO_like"/>
    <property type="match status" value="1"/>
</dbReference>
<reference evidence="2" key="1">
    <citation type="submission" date="2021-02" db="EMBL/GenBank/DDBJ databases">
        <authorList>
            <person name="Bekaert M."/>
        </authorList>
    </citation>
    <scope>NUCLEOTIDE SEQUENCE</scope>
    <source>
        <strain evidence="2">IoA-00</strain>
    </source>
</reference>
<dbReference type="EMBL" id="HG994582">
    <property type="protein sequence ID" value="CAF2897796.1"/>
    <property type="molecule type" value="Genomic_DNA"/>
</dbReference>
<dbReference type="SMART" id="SM00094">
    <property type="entry name" value="TR_FER"/>
    <property type="match status" value="1"/>
</dbReference>
<dbReference type="HAMAP" id="MF_00055">
    <property type="entry name" value="MEMO1"/>
    <property type="match status" value="1"/>
</dbReference>
<dbReference type="InterPro" id="IPR002737">
    <property type="entry name" value="MEMO1_fam"/>
</dbReference>
<dbReference type="AlphaFoldDB" id="A0A7R8CQR9"/>
<dbReference type="PROSITE" id="PS51408">
    <property type="entry name" value="TRANSFERRIN_LIKE_4"/>
    <property type="match status" value="1"/>
</dbReference>
<evidence type="ECO:0000313" key="3">
    <source>
        <dbReference type="Proteomes" id="UP000675881"/>
    </source>
</evidence>
<dbReference type="OrthoDB" id="9981115at2759"/>
<comment type="similarity">
    <text evidence="1">Belongs to the MEMO1 family.</text>
</comment>
<evidence type="ECO:0000313" key="2">
    <source>
        <dbReference type="EMBL" id="CAF2897796.1"/>
    </source>
</evidence>
<evidence type="ECO:0000256" key="1">
    <source>
        <dbReference type="ARBA" id="ARBA00006315"/>
    </source>
</evidence>
<sequence length="560" mass="63048">MSNSSRRVASHAGTWYSGDGKVLAKEMTGWLDKVQLDNDTSPARAIIGPHAGYHYSGSTAAYAYKQINPEGIKRVFILGPAHRMKLSGCLVSSCSVYETPLYDLTVDKDVNKELLGSKGFDVVSLKAEEDEHSIELHLPYIAKMMEPKQGEFTIVPILVGSLSPDKEYKYGKILAKYLMDPSNLFVISTDFCHWGNRFNYTYYDQKAGEIHESISNLDHKGMKIIESMDHDAFAAYLKKYSNTICGRHPVGIFLGMVKAIRQHSEASTMELKFLKYAQSENCRKTTDSSVSYASASFVIAFELFHSERNNEDLMWCCLTNEELQKCYDFAKVAADYHEKDETLFGSYYRSLKCKLYNNKNECMRVIDENRPTHPNFMRLEAGDVFNGGRYHSLLPILKEVYEQGDFVTSVAVVKSDTLLNVQHFEDLRGVHACFSGVGNMAGWTIPIHKLMEANILKIIDCNNHIKTISEFFGESCAVDSLQDRYNPLGDNSHKLCELCGSNVRGIRCTGRDPYAGFLGAYKCLKEKGEIAFMDGNILERLDDTEGLELLCPDDNGTFNS</sequence>
<dbReference type="PRINTS" id="PR00422">
    <property type="entry name" value="TRANSFERRIN"/>
</dbReference>
<dbReference type="PANTHER" id="PTHR11060:SF0">
    <property type="entry name" value="PROTEIN MEMO1"/>
    <property type="match status" value="1"/>
</dbReference>
<proteinExistence type="inferred from homology"/>
<dbReference type="Gene3D" id="3.40.190.10">
    <property type="entry name" value="Periplasmic binding protein-like II"/>
    <property type="match status" value="2"/>
</dbReference>
<dbReference type="Proteomes" id="UP000675881">
    <property type="component" value="Chromosome 3"/>
</dbReference>
<dbReference type="SUPFAM" id="SSF53850">
    <property type="entry name" value="Periplasmic binding protein-like II"/>
    <property type="match status" value="1"/>
</dbReference>
<dbReference type="Pfam" id="PF01875">
    <property type="entry name" value="Memo"/>
    <property type="match status" value="1"/>
</dbReference>
<name>A0A7R8CQR9_LEPSM</name>